<keyword evidence="1" id="KW-0238">DNA-binding</keyword>
<dbReference type="Proteomes" id="UP001589710">
    <property type="component" value="Unassembled WGS sequence"/>
</dbReference>
<sequence>MCGASFRARRYWARFERHSNNGRGEDDVLPTLAAAWIAHQRSVNAQKTYGRGFRIFEEFAREYGVHPMAVTFPLAGTFRLHLETAPTWQRVKGEARGEMARTGMPYSDASRANALSSASSFFAYMELAFYSSEGWESWGLSGKPTTPEGMAFLIDNDLLFDDGRGGVRATAVANEWLRLRPTENCPALSSWGTYARILRDWIVAAQLHGVEVFDTRGRLKALLSTYAVAEEFVRRLKALQEAGTLPDPRDAQVARLKAESNTLRNRLDGQSATIEELTSFKALALSRIAAQHEEITRVRSSQPNPDTPPVVWLTPVPGRSHTIGSCS</sequence>
<organism evidence="3 4">
    <name type="scientific">Streptomyces yanii</name>
    <dbReference type="NCBI Taxonomy" id="78510"/>
    <lineage>
        <taxon>Bacteria</taxon>
        <taxon>Bacillati</taxon>
        <taxon>Actinomycetota</taxon>
        <taxon>Actinomycetes</taxon>
        <taxon>Kitasatosporales</taxon>
        <taxon>Streptomycetaceae</taxon>
        <taxon>Streptomyces</taxon>
    </lineage>
</organism>
<name>A0ABV5R3G3_9ACTN</name>
<dbReference type="EMBL" id="JBHMCG010000020">
    <property type="protein sequence ID" value="MFB9571822.1"/>
    <property type="molecule type" value="Genomic_DNA"/>
</dbReference>
<keyword evidence="4" id="KW-1185">Reference proteome</keyword>
<dbReference type="RefSeq" id="WP_345509921.1">
    <property type="nucleotide sequence ID" value="NZ_BAAAXD010000005.1"/>
</dbReference>
<accession>A0ABV5R3G3</accession>
<evidence type="ECO:0000313" key="3">
    <source>
        <dbReference type="EMBL" id="MFB9571822.1"/>
    </source>
</evidence>
<dbReference type="InterPro" id="IPR044068">
    <property type="entry name" value="CB"/>
</dbReference>
<evidence type="ECO:0000256" key="1">
    <source>
        <dbReference type="PROSITE-ProRule" id="PRU01248"/>
    </source>
</evidence>
<evidence type="ECO:0000313" key="4">
    <source>
        <dbReference type="Proteomes" id="UP001589710"/>
    </source>
</evidence>
<feature type="domain" description="Core-binding (CB)" evidence="2">
    <location>
        <begin position="27"/>
        <end position="126"/>
    </location>
</feature>
<gene>
    <name evidence="3" type="ORF">ACFFTL_05565</name>
</gene>
<comment type="caution">
    <text evidence="3">The sequence shown here is derived from an EMBL/GenBank/DDBJ whole genome shotgun (WGS) entry which is preliminary data.</text>
</comment>
<proteinExistence type="predicted"/>
<protein>
    <recommendedName>
        <fullName evidence="2">Core-binding (CB) domain-containing protein</fullName>
    </recommendedName>
</protein>
<evidence type="ECO:0000259" key="2">
    <source>
        <dbReference type="PROSITE" id="PS51900"/>
    </source>
</evidence>
<dbReference type="PROSITE" id="PS51900">
    <property type="entry name" value="CB"/>
    <property type="match status" value="1"/>
</dbReference>
<reference evidence="3 4" key="1">
    <citation type="submission" date="2024-09" db="EMBL/GenBank/DDBJ databases">
        <authorList>
            <person name="Sun Q."/>
            <person name="Mori K."/>
        </authorList>
    </citation>
    <scope>NUCLEOTIDE SEQUENCE [LARGE SCALE GENOMIC DNA]</scope>
    <source>
        <strain evidence="3 4">JCM 3331</strain>
    </source>
</reference>